<feature type="compositionally biased region" description="Polar residues" evidence="1">
    <location>
        <begin position="211"/>
        <end position="231"/>
    </location>
</feature>
<feature type="compositionally biased region" description="Low complexity" evidence="1">
    <location>
        <begin position="237"/>
        <end position="254"/>
    </location>
</feature>
<dbReference type="OrthoDB" id="271164at2759"/>
<evidence type="ECO:0000256" key="1">
    <source>
        <dbReference type="SAM" id="MobiDB-lite"/>
    </source>
</evidence>
<evidence type="ECO:0000313" key="2">
    <source>
        <dbReference type="EMBL" id="KAJ2799103.1"/>
    </source>
</evidence>
<feature type="compositionally biased region" description="Basic and acidic residues" evidence="1">
    <location>
        <begin position="67"/>
        <end position="95"/>
    </location>
</feature>
<feature type="compositionally biased region" description="Low complexity" evidence="1">
    <location>
        <begin position="40"/>
        <end position="61"/>
    </location>
</feature>
<reference evidence="2" key="1">
    <citation type="submission" date="2022-07" db="EMBL/GenBank/DDBJ databases">
        <title>Phylogenomic reconstructions and comparative analyses of Kickxellomycotina fungi.</title>
        <authorList>
            <person name="Reynolds N.K."/>
            <person name="Stajich J.E."/>
            <person name="Barry K."/>
            <person name="Grigoriev I.V."/>
            <person name="Crous P."/>
            <person name="Smith M.E."/>
        </authorList>
    </citation>
    <scope>NUCLEOTIDE SEQUENCE</scope>
    <source>
        <strain evidence="2">NRRL 1565</strain>
    </source>
</reference>
<keyword evidence="3" id="KW-1185">Reference proteome</keyword>
<feature type="region of interest" description="Disordered" evidence="1">
    <location>
        <begin position="1"/>
        <end position="167"/>
    </location>
</feature>
<gene>
    <name evidence="2" type="ORF">H4R20_004564</name>
</gene>
<proteinExistence type="predicted"/>
<feature type="compositionally biased region" description="Polar residues" evidence="1">
    <location>
        <begin position="186"/>
        <end position="202"/>
    </location>
</feature>
<dbReference type="AlphaFoldDB" id="A0A9W8HTG3"/>
<sequence>MDGEDLFRTGFGAPRQQAFTFDDEDMNPFADASSPWNDVPAAASSSPRTEATAAAAPVTTDSDAESEQDRSSDDASRLHQDAADKLHIDTDKVAEEATTPDRGTQTAEFQDSAGEDIAPAAETPPEKAESGDLKTPLVQSARRVGVIKRGLRSPRVLGKQLSPASFEDPLSSAVVDSHDAMDPLSASVQTSRASVDVSSPSHRLQAVASYGRQTRSMSETRTGAGTVNATSAPVMKRPPSSSPPRQQQQQQQQQLEHAHPHPYDQQLSPPLQHEQVLQARQHVEGDTARQSTASRRPSTSSVQSRGSAVPRAYMGAQQRRRSLDPTPADQMPHFYIQVTDPVKVSESLKSYIAYKIRTRSDA</sequence>
<feature type="non-terminal residue" evidence="2">
    <location>
        <position position="362"/>
    </location>
</feature>
<protein>
    <submittedName>
        <fullName evidence="2">Uncharacterized protein</fullName>
    </submittedName>
</protein>
<evidence type="ECO:0000313" key="3">
    <source>
        <dbReference type="Proteomes" id="UP001140094"/>
    </source>
</evidence>
<accession>A0A9W8HTG3</accession>
<comment type="caution">
    <text evidence="2">The sequence shown here is derived from an EMBL/GenBank/DDBJ whole genome shotgun (WGS) entry which is preliminary data.</text>
</comment>
<organism evidence="2 3">
    <name type="scientific">Coemansia guatemalensis</name>
    <dbReference type="NCBI Taxonomy" id="2761395"/>
    <lineage>
        <taxon>Eukaryota</taxon>
        <taxon>Fungi</taxon>
        <taxon>Fungi incertae sedis</taxon>
        <taxon>Zoopagomycota</taxon>
        <taxon>Kickxellomycotina</taxon>
        <taxon>Kickxellomycetes</taxon>
        <taxon>Kickxellales</taxon>
        <taxon>Kickxellaceae</taxon>
        <taxon>Coemansia</taxon>
    </lineage>
</organism>
<dbReference type="Proteomes" id="UP001140094">
    <property type="component" value="Unassembled WGS sequence"/>
</dbReference>
<dbReference type="EMBL" id="JANBUO010001248">
    <property type="protein sequence ID" value="KAJ2799103.1"/>
    <property type="molecule type" value="Genomic_DNA"/>
</dbReference>
<feature type="region of interest" description="Disordered" evidence="1">
    <location>
        <begin position="184"/>
        <end position="329"/>
    </location>
</feature>
<feature type="compositionally biased region" description="Polar residues" evidence="1">
    <location>
        <begin position="288"/>
        <end position="306"/>
    </location>
</feature>
<name>A0A9W8HTG3_9FUNG</name>